<reference evidence="1 2" key="1">
    <citation type="journal article" date="2023" name="G3 (Bethesda)">
        <title>A chromosome-length genome assembly and annotation of blackberry (Rubus argutus, cv. 'Hillquist').</title>
        <authorList>
            <person name="Bruna T."/>
            <person name="Aryal R."/>
            <person name="Dudchenko O."/>
            <person name="Sargent D.J."/>
            <person name="Mead D."/>
            <person name="Buti M."/>
            <person name="Cavallini A."/>
            <person name="Hytonen T."/>
            <person name="Andres J."/>
            <person name="Pham M."/>
            <person name="Weisz D."/>
            <person name="Mascagni F."/>
            <person name="Usai G."/>
            <person name="Natali L."/>
            <person name="Bassil N."/>
            <person name="Fernandez G.E."/>
            <person name="Lomsadze A."/>
            <person name="Armour M."/>
            <person name="Olukolu B."/>
            <person name="Poorten T."/>
            <person name="Britton C."/>
            <person name="Davik J."/>
            <person name="Ashrafi H."/>
            <person name="Aiden E.L."/>
            <person name="Borodovsky M."/>
            <person name="Worthington M."/>
        </authorList>
    </citation>
    <scope>NUCLEOTIDE SEQUENCE [LARGE SCALE GENOMIC DNA]</scope>
    <source>
        <strain evidence="1">PI 553951</strain>
    </source>
</reference>
<dbReference type="GO" id="GO:0016226">
    <property type="term" value="P:iron-sulfur cluster assembly"/>
    <property type="evidence" value="ECO:0007669"/>
    <property type="project" value="TreeGrafter"/>
</dbReference>
<dbReference type="PANTHER" id="PTHR22602:SF0">
    <property type="entry name" value="TRANSFERASE CAF17, MITOCHONDRIAL-RELATED"/>
    <property type="match status" value="1"/>
</dbReference>
<gene>
    <name evidence="1" type="ORF">M0R45_030456</name>
</gene>
<sequence length="152" mass="17349">MHCLKLSLLFPKSIFYSYKAFHGKTQLENVGPVATILQSQAVVWFQGPHMIKLLNELLTNDVCLYGGRQGRFLYGRPRPDTKLNRVGSGPGPDPDEPLEVFADVDASVLDELLSTLKKYHLRAKVDIENVTKELHCWQRYWGKKSSLRRPPL</sequence>
<organism evidence="1 2">
    <name type="scientific">Rubus argutus</name>
    <name type="common">Southern blackberry</name>
    <dbReference type="NCBI Taxonomy" id="59490"/>
    <lineage>
        <taxon>Eukaryota</taxon>
        <taxon>Viridiplantae</taxon>
        <taxon>Streptophyta</taxon>
        <taxon>Embryophyta</taxon>
        <taxon>Tracheophyta</taxon>
        <taxon>Spermatophyta</taxon>
        <taxon>Magnoliopsida</taxon>
        <taxon>eudicotyledons</taxon>
        <taxon>Gunneridae</taxon>
        <taxon>Pentapetalae</taxon>
        <taxon>rosids</taxon>
        <taxon>fabids</taxon>
        <taxon>Rosales</taxon>
        <taxon>Rosaceae</taxon>
        <taxon>Rosoideae</taxon>
        <taxon>Rosoideae incertae sedis</taxon>
        <taxon>Rubus</taxon>
    </lineage>
</organism>
<protein>
    <submittedName>
        <fullName evidence="1">Uncharacterized protein</fullName>
    </submittedName>
</protein>
<evidence type="ECO:0000313" key="2">
    <source>
        <dbReference type="Proteomes" id="UP001457282"/>
    </source>
</evidence>
<dbReference type="GO" id="GO:0005759">
    <property type="term" value="C:mitochondrial matrix"/>
    <property type="evidence" value="ECO:0007669"/>
    <property type="project" value="TreeGrafter"/>
</dbReference>
<proteinExistence type="predicted"/>
<dbReference type="InterPro" id="IPR045179">
    <property type="entry name" value="YgfZ/GcvT"/>
</dbReference>
<accession>A0AAW1WDA6</accession>
<dbReference type="AlphaFoldDB" id="A0AAW1WDA6"/>
<comment type="caution">
    <text evidence="1">The sequence shown here is derived from an EMBL/GenBank/DDBJ whole genome shotgun (WGS) entry which is preliminary data.</text>
</comment>
<dbReference type="EMBL" id="JBEDUW010000006">
    <property type="protein sequence ID" value="KAK9921964.1"/>
    <property type="molecule type" value="Genomic_DNA"/>
</dbReference>
<evidence type="ECO:0000313" key="1">
    <source>
        <dbReference type="EMBL" id="KAK9921964.1"/>
    </source>
</evidence>
<name>A0AAW1WDA6_RUBAR</name>
<dbReference type="PANTHER" id="PTHR22602">
    <property type="entry name" value="TRANSFERASE CAF17, MITOCHONDRIAL-RELATED"/>
    <property type="match status" value="1"/>
</dbReference>
<dbReference type="SUPFAM" id="SSF103025">
    <property type="entry name" value="Folate-binding domain"/>
    <property type="match status" value="1"/>
</dbReference>
<dbReference type="Proteomes" id="UP001457282">
    <property type="component" value="Unassembled WGS sequence"/>
</dbReference>
<keyword evidence="2" id="KW-1185">Reference proteome</keyword>